<evidence type="ECO:0000259" key="8">
    <source>
        <dbReference type="PROSITE" id="PS50850"/>
    </source>
</evidence>
<evidence type="ECO:0000313" key="10">
    <source>
        <dbReference type="Proteomes" id="UP000532746"/>
    </source>
</evidence>
<dbReference type="RefSeq" id="WP_183405581.1">
    <property type="nucleotide sequence ID" value="NZ_JACHGG010000016.1"/>
</dbReference>
<reference evidence="9 10" key="1">
    <citation type="submission" date="2020-08" db="EMBL/GenBank/DDBJ databases">
        <title>Genomic Encyclopedia of Type Strains, Phase IV (KMG-IV): sequencing the most valuable type-strain genomes for metagenomic binning, comparative biology and taxonomic classification.</title>
        <authorList>
            <person name="Goeker M."/>
        </authorList>
    </citation>
    <scope>NUCLEOTIDE SEQUENCE [LARGE SCALE GENOMIC DNA]</scope>
    <source>
        <strain evidence="9 10">DSM 26718</strain>
    </source>
</reference>
<feature type="transmembrane region" description="Helical" evidence="7">
    <location>
        <begin position="60"/>
        <end position="80"/>
    </location>
</feature>
<feature type="transmembrane region" description="Helical" evidence="7">
    <location>
        <begin position="345"/>
        <end position="364"/>
    </location>
</feature>
<sequence>MASLLPFATPPAPAPARLSAARHRWGLLGVSVVLFMAGLDSNIVNVALPTLARELHQPFAAVQWVVLSYLLVTTAIMAAVGRLGDLLGKKRVYLAGTLLFTLGSLLCGSSSSIGLLVAARAVQGIGGAVCLALSYAVGGDLVPPERMGRTIGLLSTVASVGMTAGPTLGGLLLTWLGWQAMFLVNVPLGLLAYGLLQRSLRAPGPQPGVGVDWAGMGLMAGWVTCYTLGLTWIETDGLASPLVLGLLVAAAGGVAGFVAYEQRVRQPFLAPHVLRHGPLSASLLASLLVQAIMIATTIVLTYFLTGAAHYSPARIGLLLSVGPLTTALLSPFAGYFSDRFGAQRIMLAGVGLMALAALSLTFLPPVPSDWLLGLRLVLLSLGFTLFRTPNNALVITLAPLAERGLVSGLLMQTRTLGQITGAALVGSVFALLIRRAGFADVSQASVPVLVRSTHGACWLIASLALAAVALVYASSRRASTPDS</sequence>
<comment type="caution">
    <text evidence="9">The sequence shown here is derived from an EMBL/GenBank/DDBJ whole genome shotgun (WGS) entry which is preliminary data.</text>
</comment>
<dbReference type="Gene3D" id="1.20.1250.20">
    <property type="entry name" value="MFS general substrate transporter like domains"/>
    <property type="match status" value="2"/>
</dbReference>
<proteinExistence type="predicted"/>
<dbReference type="PANTHER" id="PTHR42718:SF46">
    <property type="entry name" value="BLR6921 PROTEIN"/>
    <property type="match status" value="1"/>
</dbReference>
<dbReference type="GO" id="GO:0022857">
    <property type="term" value="F:transmembrane transporter activity"/>
    <property type="evidence" value="ECO:0007669"/>
    <property type="project" value="InterPro"/>
</dbReference>
<feature type="transmembrane region" description="Helical" evidence="7">
    <location>
        <begin position="208"/>
        <end position="233"/>
    </location>
</feature>
<evidence type="ECO:0000256" key="2">
    <source>
        <dbReference type="ARBA" id="ARBA00022448"/>
    </source>
</evidence>
<feature type="transmembrane region" description="Helical" evidence="7">
    <location>
        <begin position="121"/>
        <end position="138"/>
    </location>
</feature>
<keyword evidence="10" id="KW-1185">Reference proteome</keyword>
<name>A0A7W9T5N8_9BACT</name>
<feature type="transmembrane region" description="Helical" evidence="7">
    <location>
        <begin position="415"/>
        <end position="433"/>
    </location>
</feature>
<comment type="subcellular location">
    <subcellularLocation>
        <location evidence="1">Cell membrane</location>
        <topology evidence="1">Multi-pass membrane protein</topology>
    </subcellularLocation>
</comment>
<dbReference type="InterPro" id="IPR020846">
    <property type="entry name" value="MFS_dom"/>
</dbReference>
<dbReference type="Pfam" id="PF07690">
    <property type="entry name" value="MFS_1"/>
    <property type="match status" value="1"/>
</dbReference>
<evidence type="ECO:0000256" key="3">
    <source>
        <dbReference type="ARBA" id="ARBA00022475"/>
    </source>
</evidence>
<dbReference type="PANTHER" id="PTHR42718">
    <property type="entry name" value="MAJOR FACILITATOR SUPERFAMILY MULTIDRUG TRANSPORTER MFSC"/>
    <property type="match status" value="1"/>
</dbReference>
<evidence type="ECO:0000256" key="1">
    <source>
        <dbReference type="ARBA" id="ARBA00004651"/>
    </source>
</evidence>
<dbReference type="PROSITE" id="PS50850">
    <property type="entry name" value="MFS"/>
    <property type="match status" value="1"/>
</dbReference>
<dbReference type="GO" id="GO:0005886">
    <property type="term" value="C:plasma membrane"/>
    <property type="evidence" value="ECO:0007669"/>
    <property type="project" value="UniProtKB-SubCell"/>
</dbReference>
<evidence type="ECO:0000313" key="9">
    <source>
        <dbReference type="EMBL" id="MBB6061513.1"/>
    </source>
</evidence>
<keyword evidence="5 7" id="KW-1133">Transmembrane helix</keyword>
<feature type="transmembrane region" description="Helical" evidence="7">
    <location>
        <begin position="281"/>
        <end position="303"/>
    </location>
</feature>
<evidence type="ECO:0000256" key="7">
    <source>
        <dbReference type="SAM" id="Phobius"/>
    </source>
</evidence>
<feature type="transmembrane region" description="Helical" evidence="7">
    <location>
        <begin position="175"/>
        <end position="196"/>
    </location>
</feature>
<feature type="transmembrane region" description="Helical" evidence="7">
    <location>
        <begin position="25"/>
        <end position="48"/>
    </location>
</feature>
<dbReference type="InterPro" id="IPR036259">
    <property type="entry name" value="MFS_trans_sf"/>
</dbReference>
<accession>A0A7W9T5N8</accession>
<dbReference type="Proteomes" id="UP000532746">
    <property type="component" value="Unassembled WGS sequence"/>
</dbReference>
<keyword evidence="4 7" id="KW-0812">Transmembrane</keyword>
<gene>
    <name evidence="9" type="ORF">HNQ93_004394</name>
</gene>
<dbReference type="InterPro" id="IPR011701">
    <property type="entry name" value="MFS"/>
</dbReference>
<keyword evidence="6 7" id="KW-0472">Membrane</keyword>
<feature type="transmembrane region" description="Helical" evidence="7">
    <location>
        <begin position="315"/>
        <end position="333"/>
    </location>
</feature>
<protein>
    <submittedName>
        <fullName evidence="9">EmrB/QacA subfamily drug resistance transporter</fullName>
    </submittedName>
</protein>
<dbReference type="PRINTS" id="PR01036">
    <property type="entry name" value="TCRTETB"/>
</dbReference>
<evidence type="ECO:0000256" key="4">
    <source>
        <dbReference type="ARBA" id="ARBA00022692"/>
    </source>
</evidence>
<organism evidence="9 10">
    <name type="scientific">Hymenobacter luteus</name>
    <dbReference type="NCBI Taxonomy" id="1411122"/>
    <lineage>
        <taxon>Bacteria</taxon>
        <taxon>Pseudomonadati</taxon>
        <taxon>Bacteroidota</taxon>
        <taxon>Cytophagia</taxon>
        <taxon>Cytophagales</taxon>
        <taxon>Hymenobacteraceae</taxon>
        <taxon>Hymenobacter</taxon>
    </lineage>
</organism>
<feature type="transmembrane region" description="Helical" evidence="7">
    <location>
        <begin position="92"/>
        <end position="115"/>
    </location>
</feature>
<dbReference type="CDD" id="cd17321">
    <property type="entry name" value="MFS_MMR_MDR_like"/>
    <property type="match status" value="1"/>
</dbReference>
<dbReference type="AlphaFoldDB" id="A0A7W9T5N8"/>
<keyword evidence="3" id="KW-1003">Cell membrane</keyword>
<dbReference type="EMBL" id="JACHGG010000016">
    <property type="protein sequence ID" value="MBB6061513.1"/>
    <property type="molecule type" value="Genomic_DNA"/>
</dbReference>
<keyword evidence="2" id="KW-0813">Transport</keyword>
<evidence type="ECO:0000256" key="5">
    <source>
        <dbReference type="ARBA" id="ARBA00022989"/>
    </source>
</evidence>
<feature type="transmembrane region" description="Helical" evidence="7">
    <location>
        <begin position="453"/>
        <end position="473"/>
    </location>
</feature>
<feature type="transmembrane region" description="Helical" evidence="7">
    <location>
        <begin position="239"/>
        <end position="260"/>
    </location>
</feature>
<feature type="transmembrane region" description="Helical" evidence="7">
    <location>
        <begin position="150"/>
        <end position="169"/>
    </location>
</feature>
<feature type="domain" description="Major facilitator superfamily (MFS) profile" evidence="8">
    <location>
        <begin position="26"/>
        <end position="479"/>
    </location>
</feature>
<evidence type="ECO:0000256" key="6">
    <source>
        <dbReference type="ARBA" id="ARBA00023136"/>
    </source>
</evidence>
<dbReference type="SUPFAM" id="SSF103473">
    <property type="entry name" value="MFS general substrate transporter"/>
    <property type="match status" value="1"/>
</dbReference>